<name>A0A7G1HRR6_9BACT</name>
<keyword evidence="3" id="KW-0325">Glycoprotein</keyword>
<dbReference type="InterPro" id="IPR050278">
    <property type="entry name" value="Serine_Prot_S9B/DPPIV"/>
</dbReference>
<proteinExistence type="predicted"/>
<dbReference type="AlphaFoldDB" id="A0A7G1HRR6"/>
<evidence type="ECO:0000256" key="1">
    <source>
        <dbReference type="ARBA" id="ARBA00022670"/>
    </source>
</evidence>
<evidence type="ECO:0000256" key="2">
    <source>
        <dbReference type="ARBA" id="ARBA00022801"/>
    </source>
</evidence>
<dbReference type="FunFam" id="3.40.50.1820:FF:000003">
    <property type="entry name" value="Dipeptidyl peptidase 4"/>
    <property type="match status" value="1"/>
</dbReference>
<dbReference type="SUPFAM" id="SSF82171">
    <property type="entry name" value="DPP6 N-terminal domain-like"/>
    <property type="match status" value="1"/>
</dbReference>
<feature type="domain" description="Dipeptidylpeptidase IV N-terminal" evidence="6">
    <location>
        <begin position="97"/>
        <end position="443"/>
    </location>
</feature>
<keyword evidence="4" id="KW-0732">Signal</keyword>
<keyword evidence="8" id="KW-1185">Reference proteome</keyword>
<dbReference type="PANTHER" id="PTHR11731:SF193">
    <property type="entry name" value="DIPEPTIDYL PEPTIDASE 9"/>
    <property type="match status" value="1"/>
</dbReference>
<dbReference type="SUPFAM" id="SSF53474">
    <property type="entry name" value="alpha/beta-Hydrolases"/>
    <property type="match status" value="1"/>
</dbReference>
<dbReference type="InterPro" id="IPR002469">
    <property type="entry name" value="Peptidase_S9B_N"/>
</dbReference>
<keyword evidence="2" id="KW-0378">Hydrolase</keyword>
<dbReference type="PROSITE" id="PS00708">
    <property type="entry name" value="PRO_ENDOPEP_SER"/>
    <property type="match status" value="1"/>
</dbReference>
<dbReference type="KEGG" id="copr:Cop2CBH44_05130"/>
<reference evidence="8" key="1">
    <citation type="submission" date="2020-07" db="EMBL/GenBank/DDBJ databases">
        <title>Complete genome sequencing of Coprobacter sp. strain 2CBH44.</title>
        <authorList>
            <person name="Sakamoto M."/>
            <person name="Murakami T."/>
            <person name="Mori H."/>
        </authorList>
    </citation>
    <scope>NUCLEOTIDE SEQUENCE [LARGE SCALE GENOMIC DNA]</scope>
    <source>
        <strain evidence="8">2CBH44</strain>
    </source>
</reference>
<feature type="signal peptide" evidence="4">
    <location>
        <begin position="1"/>
        <end position="21"/>
    </location>
</feature>
<evidence type="ECO:0000256" key="3">
    <source>
        <dbReference type="ARBA" id="ARBA00023180"/>
    </source>
</evidence>
<dbReference type="GO" id="GO:0008239">
    <property type="term" value="F:dipeptidyl-peptidase activity"/>
    <property type="evidence" value="ECO:0007669"/>
    <property type="project" value="TreeGrafter"/>
</dbReference>
<dbReference type="Pfam" id="PF00326">
    <property type="entry name" value="Peptidase_S9"/>
    <property type="match status" value="1"/>
</dbReference>
<dbReference type="GO" id="GO:0004252">
    <property type="term" value="F:serine-type endopeptidase activity"/>
    <property type="evidence" value="ECO:0007669"/>
    <property type="project" value="InterPro"/>
</dbReference>
<organism evidence="7 8">
    <name type="scientific">Coprobacter secundus subsp. similis</name>
    <dbReference type="NCBI Taxonomy" id="2751153"/>
    <lineage>
        <taxon>Bacteria</taxon>
        <taxon>Pseudomonadati</taxon>
        <taxon>Bacteroidota</taxon>
        <taxon>Bacteroidia</taxon>
        <taxon>Bacteroidales</taxon>
        <taxon>Barnesiellaceae</taxon>
        <taxon>Coprobacter</taxon>
    </lineage>
</organism>
<dbReference type="InterPro" id="IPR029058">
    <property type="entry name" value="AB_hydrolase_fold"/>
</dbReference>
<protein>
    <submittedName>
        <fullName evidence="7">Peptidase S9</fullName>
    </submittedName>
</protein>
<dbReference type="GO" id="GO:0006508">
    <property type="term" value="P:proteolysis"/>
    <property type="evidence" value="ECO:0007669"/>
    <property type="project" value="UniProtKB-KW"/>
</dbReference>
<dbReference type="Proteomes" id="UP000594042">
    <property type="component" value="Chromosome"/>
</dbReference>
<evidence type="ECO:0000313" key="7">
    <source>
        <dbReference type="EMBL" id="BCI62160.1"/>
    </source>
</evidence>
<evidence type="ECO:0000313" key="8">
    <source>
        <dbReference type="Proteomes" id="UP000594042"/>
    </source>
</evidence>
<dbReference type="InterPro" id="IPR001375">
    <property type="entry name" value="Peptidase_S9_cat"/>
</dbReference>
<dbReference type="PANTHER" id="PTHR11731">
    <property type="entry name" value="PROTEASE FAMILY S9B,C DIPEPTIDYL-PEPTIDASE IV-RELATED"/>
    <property type="match status" value="1"/>
</dbReference>
<dbReference type="Gene3D" id="2.140.10.30">
    <property type="entry name" value="Dipeptidylpeptidase IV, N-terminal domain"/>
    <property type="match status" value="1"/>
</dbReference>
<feature type="chain" id="PRO_5028966968" evidence="4">
    <location>
        <begin position="22"/>
        <end position="729"/>
    </location>
</feature>
<feature type="domain" description="Peptidase S9 prolyl oligopeptidase catalytic" evidence="5">
    <location>
        <begin position="525"/>
        <end position="726"/>
    </location>
</feature>
<keyword evidence="1" id="KW-0645">Protease</keyword>
<dbReference type="EMBL" id="AP023322">
    <property type="protein sequence ID" value="BCI62160.1"/>
    <property type="molecule type" value="Genomic_DNA"/>
</dbReference>
<sequence length="729" mass="83641">MKRIFYMAAILFAGLQPAVYAGDLDLKDIVSGKYTQKYQETFYPLSDGIHYLQKTPDKKMIVKYAYRTGKAVDTLFNAEKARECPFETFDGFVLCEDETKIMLYTDVERIYRRSFKANYYTFEIKRNLVKPLSDKGKQQIATFSPNGRMVAFVRDNNIYLKKLDYGTESEVTTDGSKNKIINGTTDWVYEEEFAETNTLAWSSDNKILAFLRFDETEVPEYSIQLFEGQCPQLTQYALYPGEFKYKYPVSGQKNSTVGVYTYTVETRAVKKMNVPLDSDGYIPRICFTKNPDQLAVMTLNRHQDEFRMYATNPKSGISKLMIQDQSKYWIDPDNKNYVTFYPEFFIFASEKDGHRHLYQHSLTGTLIRQLTKGNWDVTGYLGYDGKNEFYYESNAEGPLYQAVYKVDTKGKITKISTKKGTNSATFNPSCTYFVNAYSNADTPLRYTVNDKQGKEIRVLEDNKKLITLLSSTHYSHKEFFTFKNDVGIDLNGYIMKPSNFKEGEKYPVVMVQYSGPGSQMVLDKWAFDWEQYLTSNGFIVACVDGRGTGGRGEAFTKSVYLKLGIAEAQDQIAAARYLGSLEYVDNKNIAIWGWSFGGYMTLMSMSLSSGVFKAGVAIAPVTDWRYYDTVYTERYMRTPKENMEGYIESSPLEKADKLSGNLLIISGTADDNVHYLNTLQYSEALVQANKQFDMQIYTNRDHHITGCNTRLHLYTKVCNFLKTQLTNNK</sequence>
<evidence type="ECO:0000259" key="5">
    <source>
        <dbReference type="Pfam" id="PF00326"/>
    </source>
</evidence>
<dbReference type="RefSeq" id="WP_021930503.1">
    <property type="nucleotide sequence ID" value="NZ_AP023322.1"/>
</dbReference>
<dbReference type="InterPro" id="IPR002471">
    <property type="entry name" value="Pept_S9_AS"/>
</dbReference>
<dbReference type="Pfam" id="PF00930">
    <property type="entry name" value="DPPIV_N"/>
    <property type="match status" value="1"/>
</dbReference>
<evidence type="ECO:0000256" key="4">
    <source>
        <dbReference type="SAM" id="SignalP"/>
    </source>
</evidence>
<accession>A0A7G1HRR6</accession>
<evidence type="ECO:0000259" key="6">
    <source>
        <dbReference type="Pfam" id="PF00930"/>
    </source>
</evidence>
<dbReference type="Gene3D" id="3.40.50.1820">
    <property type="entry name" value="alpha/beta hydrolase"/>
    <property type="match status" value="1"/>
</dbReference>
<gene>
    <name evidence="7" type="ORF">Cop2CBH44_05130</name>
</gene>